<proteinExistence type="inferred from homology"/>
<gene>
    <name evidence="5" type="primary">vapC</name>
    <name evidence="7" type="ORF">KC820_07155</name>
</gene>
<dbReference type="HAMAP" id="MF_00265">
    <property type="entry name" value="VapC_Nob1"/>
    <property type="match status" value="1"/>
</dbReference>
<keyword evidence="4 5" id="KW-0378">Hydrolase</keyword>
<dbReference type="PANTHER" id="PTHR42188">
    <property type="entry name" value="23S RRNA-SPECIFIC ENDONUCLEASE VAPC20"/>
    <property type="match status" value="1"/>
</dbReference>
<evidence type="ECO:0000256" key="4">
    <source>
        <dbReference type="ARBA" id="ARBA00022801"/>
    </source>
</evidence>
<keyword evidence="8" id="KW-1185">Reference proteome</keyword>
<dbReference type="Pfam" id="PF01850">
    <property type="entry name" value="PIN"/>
    <property type="match status" value="1"/>
</dbReference>
<organism evidence="7 8">
    <name type="scientific">Allobacillus saliphilus</name>
    <dbReference type="NCBI Taxonomy" id="2912308"/>
    <lineage>
        <taxon>Bacteria</taxon>
        <taxon>Bacillati</taxon>
        <taxon>Bacillota</taxon>
        <taxon>Bacilli</taxon>
        <taxon>Bacillales</taxon>
        <taxon>Bacillaceae</taxon>
        <taxon>Allobacillus</taxon>
    </lineage>
</organism>
<dbReference type="PANTHER" id="PTHR42188:SF1">
    <property type="entry name" value="23S RRNA-SPECIFIC ENDONUCLEASE VAPC20"/>
    <property type="match status" value="1"/>
</dbReference>
<dbReference type="GO" id="GO:0004521">
    <property type="term" value="F:RNA endonuclease activity"/>
    <property type="evidence" value="ECO:0007669"/>
    <property type="project" value="InterPro"/>
</dbReference>
<protein>
    <recommendedName>
        <fullName evidence="5">Ribonuclease VapC</fullName>
        <shortName evidence="5">RNase VapC</shortName>
        <ecNumber evidence="5">3.1.-.-</ecNumber>
    </recommendedName>
    <alternativeName>
        <fullName evidence="5">Toxin VapC</fullName>
    </alternativeName>
</protein>
<dbReference type="InterPro" id="IPR039018">
    <property type="entry name" value="VapC20-like"/>
</dbReference>
<dbReference type="Proteomes" id="UP000675431">
    <property type="component" value="Unassembled WGS sequence"/>
</dbReference>
<keyword evidence="1 5" id="KW-1277">Toxin-antitoxin system</keyword>
<keyword evidence="5" id="KW-0800">Toxin</keyword>
<comment type="cofactor">
    <cofactor evidence="5">
        <name>Mg(2+)</name>
        <dbReference type="ChEBI" id="CHEBI:18420"/>
    </cofactor>
</comment>
<dbReference type="GO" id="GO:0016787">
    <property type="term" value="F:hydrolase activity"/>
    <property type="evidence" value="ECO:0007669"/>
    <property type="project" value="UniProtKB-KW"/>
</dbReference>
<dbReference type="SUPFAM" id="SSF88723">
    <property type="entry name" value="PIN domain-like"/>
    <property type="match status" value="1"/>
</dbReference>
<keyword evidence="5" id="KW-0460">Magnesium</keyword>
<dbReference type="EC" id="3.1.-.-" evidence="5"/>
<name>A0A941HT01_9BACI</name>
<comment type="function">
    <text evidence="5">Toxic component of a toxin-antitoxin (TA) system. An RNase.</text>
</comment>
<feature type="binding site" evidence="5">
    <location>
        <position position="106"/>
    </location>
    <ligand>
        <name>Mg(2+)</name>
        <dbReference type="ChEBI" id="CHEBI:18420"/>
    </ligand>
</feature>
<dbReference type="AlphaFoldDB" id="A0A941HT01"/>
<evidence type="ECO:0000313" key="8">
    <source>
        <dbReference type="Proteomes" id="UP000675431"/>
    </source>
</evidence>
<dbReference type="RefSeq" id="WP_212369744.1">
    <property type="nucleotide sequence ID" value="NZ_JAGSIE010000020.1"/>
</dbReference>
<evidence type="ECO:0000256" key="1">
    <source>
        <dbReference type="ARBA" id="ARBA00022649"/>
    </source>
</evidence>
<accession>A0A941HT01</accession>
<evidence type="ECO:0000259" key="6">
    <source>
        <dbReference type="Pfam" id="PF01850"/>
    </source>
</evidence>
<dbReference type="Gene3D" id="3.40.50.1010">
    <property type="entry name" value="5'-nuclease"/>
    <property type="match status" value="1"/>
</dbReference>
<dbReference type="InterPro" id="IPR002716">
    <property type="entry name" value="PIN_dom"/>
</dbReference>
<comment type="similarity">
    <text evidence="5">Belongs to the PINc/VapC protein family.</text>
</comment>
<feature type="domain" description="PIN" evidence="6">
    <location>
        <begin position="9"/>
        <end position="129"/>
    </location>
</feature>
<reference evidence="7 8" key="1">
    <citation type="submission" date="2021-04" db="EMBL/GenBank/DDBJ databases">
        <title>Allobacillus sp. nov. SKP8-2 isolated from shrimp paste.</title>
        <authorList>
            <person name="Tanasupawat S."/>
            <person name="Yiamsombat S."/>
            <person name="Kanchanasin P."/>
            <person name="Kuncharoen N."/>
        </authorList>
    </citation>
    <scope>NUCLEOTIDE SEQUENCE [LARGE SCALE GENOMIC DNA]</scope>
    <source>
        <strain evidence="7 8">SKP8-2</strain>
    </source>
</reference>
<dbReference type="GO" id="GO:0016075">
    <property type="term" value="P:rRNA catabolic process"/>
    <property type="evidence" value="ECO:0007669"/>
    <property type="project" value="TreeGrafter"/>
</dbReference>
<dbReference type="GO" id="GO:0000287">
    <property type="term" value="F:magnesium ion binding"/>
    <property type="evidence" value="ECO:0007669"/>
    <property type="project" value="UniProtKB-UniRule"/>
</dbReference>
<feature type="binding site" evidence="5">
    <location>
        <position position="11"/>
    </location>
    <ligand>
        <name>Mg(2+)</name>
        <dbReference type="ChEBI" id="CHEBI:18420"/>
    </ligand>
</feature>
<sequence>MKMRKNKCLIDTSALIALNDVSDQYHDQAKQLASSLTGQELIVTDAILTETYTLLRYRMGYKVAHHFLKTVLEEDEFMVAEVTPSLRSSALQLLTKFNDQKISYCDALSVVIMKELGIRKIFSFDRHFEIMGMNGIDS</sequence>
<evidence type="ECO:0000313" key="7">
    <source>
        <dbReference type="EMBL" id="MBR7553928.1"/>
    </source>
</evidence>
<evidence type="ECO:0000256" key="2">
    <source>
        <dbReference type="ARBA" id="ARBA00022722"/>
    </source>
</evidence>
<evidence type="ECO:0000256" key="5">
    <source>
        <dbReference type="HAMAP-Rule" id="MF_00265"/>
    </source>
</evidence>
<keyword evidence="2 5" id="KW-0540">Nuclease</keyword>
<keyword evidence="3 5" id="KW-0479">Metal-binding</keyword>
<comment type="caution">
    <text evidence="7">The sequence shown here is derived from an EMBL/GenBank/DDBJ whole genome shotgun (WGS) entry which is preliminary data.</text>
</comment>
<dbReference type="InterPro" id="IPR022907">
    <property type="entry name" value="VapC_family"/>
</dbReference>
<dbReference type="GO" id="GO:0090729">
    <property type="term" value="F:toxin activity"/>
    <property type="evidence" value="ECO:0007669"/>
    <property type="project" value="UniProtKB-KW"/>
</dbReference>
<dbReference type="InterPro" id="IPR029060">
    <property type="entry name" value="PIN-like_dom_sf"/>
</dbReference>
<evidence type="ECO:0000256" key="3">
    <source>
        <dbReference type="ARBA" id="ARBA00022723"/>
    </source>
</evidence>
<dbReference type="EMBL" id="JAGSIE010000020">
    <property type="protein sequence ID" value="MBR7553928.1"/>
    <property type="molecule type" value="Genomic_DNA"/>
</dbReference>